<evidence type="ECO:0000259" key="3">
    <source>
        <dbReference type="Pfam" id="PF01370"/>
    </source>
</evidence>
<dbReference type="PANTHER" id="PTHR43477">
    <property type="entry name" value="DIHYDROANTICAPSIN 7-DEHYDROGENASE"/>
    <property type="match status" value="1"/>
</dbReference>
<evidence type="ECO:0000313" key="5">
    <source>
        <dbReference type="Proteomes" id="UP000319818"/>
    </source>
</evidence>
<feature type="domain" description="NAD-dependent epimerase/dehydratase" evidence="3">
    <location>
        <begin position="3"/>
        <end position="101"/>
    </location>
</feature>
<evidence type="ECO:0000256" key="1">
    <source>
        <dbReference type="ARBA" id="ARBA00006484"/>
    </source>
</evidence>
<dbReference type="InterPro" id="IPR002347">
    <property type="entry name" value="SDR_fam"/>
</dbReference>
<dbReference type="SUPFAM" id="SSF51735">
    <property type="entry name" value="NAD(P)-binding Rossmann-fold domains"/>
    <property type="match status" value="1"/>
</dbReference>
<protein>
    <submittedName>
        <fullName evidence="4">NAD-dependent epimerase/dehydratase family protein</fullName>
    </submittedName>
</protein>
<evidence type="ECO:0000256" key="2">
    <source>
        <dbReference type="ARBA" id="ARBA00023002"/>
    </source>
</evidence>
<evidence type="ECO:0000313" key="4">
    <source>
        <dbReference type="EMBL" id="TQM38255.1"/>
    </source>
</evidence>
<proteinExistence type="inferred from homology"/>
<dbReference type="NCBIfam" id="NF005754">
    <property type="entry name" value="PRK07578.1"/>
    <property type="match status" value="1"/>
</dbReference>
<accession>A0A543FWN8</accession>
<dbReference type="AlphaFoldDB" id="A0A543FWN8"/>
<dbReference type="Proteomes" id="UP000319818">
    <property type="component" value="Unassembled WGS sequence"/>
</dbReference>
<keyword evidence="2" id="KW-0560">Oxidoreductase</keyword>
<reference evidence="4 5" key="1">
    <citation type="submission" date="2019-06" db="EMBL/GenBank/DDBJ databases">
        <title>Sequencing the genomes of 1000 actinobacteria strains.</title>
        <authorList>
            <person name="Klenk H.-P."/>
        </authorList>
    </citation>
    <scope>NUCLEOTIDE SEQUENCE [LARGE SCALE GENOMIC DNA]</scope>
    <source>
        <strain evidence="4 5">DSM 45511</strain>
    </source>
</reference>
<dbReference type="GO" id="GO:0016491">
    <property type="term" value="F:oxidoreductase activity"/>
    <property type="evidence" value="ECO:0007669"/>
    <property type="project" value="UniProtKB-KW"/>
</dbReference>
<dbReference type="PANTHER" id="PTHR43477:SF1">
    <property type="entry name" value="DIHYDROANTICAPSIN 7-DEHYDROGENASE"/>
    <property type="match status" value="1"/>
</dbReference>
<keyword evidence="5" id="KW-1185">Reference proteome</keyword>
<dbReference type="InterPro" id="IPR001509">
    <property type="entry name" value="Epimerase_deHydtase"/>
</dbReference>
<name>A0A543FWN8_9PSEU</name>
<sequence>MKIVVIGATGTIGRAVSAALGERHEVVAAARRGPLRVDLADPASIEALFDTVPDVGAVVCCAVSGSLTRLDSPSDDEFFTGLDGKLMGQVRLVRAAARRRLSGSVTLTGGRFDGPLPGSTFGRLVNVGLEAFVHAAPAEVPDGLRVNVVSPGWVRETLAAVGEDGGVPADVLARVYVDAVEGAMTGSTLTAR</sequence>
<gene>
    <name evidence="4" type="ORF">FB388_5486</name>
</gene>
<dbReference type="InterPro" id="IPR036291">
    <property type="entry name" value="NAD(P)-bd_dom_sf"/>
</dbReference>
<organism evidence="4 5">
    <name type="scientific">Pseudonocardia cypriaca</name>
    <dbReference type="NCBI Taxonomy" id="882449"/>
    <lineage>
        <taxon>Bacteria</taxon>
        <taxon>Bacillati</taxon>
        <taxon>Actinomycetota</taxon>
        <taxon>Actinomycetes</taxon>
        <taxon>Pseudonocardiales</taxon>
        <taxon>Pseudonocardiaceae</taxon>
        <taxon>Pseudonocardia</taxon>
    </lineage>
</organism>
<dbReference type="InterPro" id="IPR051122">
    <property type="entry name" value="SDR_DHRS6-like"/>
</dbReference>
<dbReference type="EMBL" id="VFPH01000002">
    <property type="protein sequence ID" value="TQM38255.1"/>
    <property type="molecule type" value="Genomic_DNA"/>
</dbReference>
<dbReference type="RefSeq" id="WP_142104950.1">
    <property type="nucleotide sequence ID" value="NZ_VFPH01000002.1"/>
</dbReference>
<dbReference type="Gene3D" id="3.40.50.720">
    <property type="entry name" value="NAD(P)-binding Rossmann-like Domain"/>
    <property type="match status" value="1"/>
</dbReference>
<dbReference type="Pfam" id="PF01370">
    <property type="entry name" value="Epimerase"/>
    <property type="match status" value="1"/>
</dbReference>
<comment type="similarity">
    <text evidence="1">Belongs to the short-chain dehydrogenases/reductases (SDR) family.</text>
</comment>
<dbReference type="OrthoDB" id="9787486at2"/>
<dbReference type="PRINTS" id="PR00081">
    <property type="entry name" value="GDHRDH"/>
</dbReference>
<comment type="caution">
    <text evidence="4">The sequence shown here is derived from an EMBL/GenBank/DDBJ whole genome shotgun (WGS) entry which is preliminary data.</text>
</comment>